<name>X1KEU9_9ZZZZ</name>
<reference evidence="2" key="1">
    <citation type="journal article" date="2014" name="Front. Microbiol.">
        <title>High frequency of phylogenetically diverse reductive dehalogenase-homologous genes in deep subseafloor sedimentary metagenomes.</title>
        <authorList>
            <person name="Kawai M."/>
            <person name="Futagami T."/>
            <person name="Toyoda A."/>
            <person name="Takaki Y."/>
            <person name="Nishi S."/>
            <person name="Hori S."/>
            <person name="Arai W."/>
            <person name="Tsubouchi T."/>
            <person name="Morono Y."/>
            <person name="Uchiyama I."/>
            <person name="Ito T."/>
            <person name="Fujiyama A."/>
            <person name="Inagaki F."/>
            <person name="Takami H."/>
        </authorList>
    </citation>
    <scope>NUCLEOTIDE SEQUENCE</scope>
    <source>
        <strain evidence="2">Expedition CK06-06</strain>
    </source>
</reference>
<feature type="domain" description="Replication-associated protein ORF2/G2P" evidence="1">
    <location>
        <begin position="16"/>
        <end position="110"/>
    </location>
</feature>
<accession>X1KEU9</accession>
<dbReference type="AlphaFoldDB" id="X1KEU9"/>
<feature type="non-terminal residue" evidence="2">
    <location>
        <position position="153"/>
    </location>
</feature>
<feature type="non-terminal residue" evidence="2">
    <location>
        <position position="1"/>
    </location>
</feature>
<comment type="caution">
    <text evidence="2">The sequence shown here is derived from an EMBL/GenBank/DDBJ whole genome shotgun (WGS) entry which is preliminary data.</text>
</comment>
<gene>
    <name evidence="2" type="ORF">S03H2_68813</name>
</gene>
<proteinExistence type="predicted"/>
<sequence length="153" mass="18180">KKYNYDKFEMWIAIGKKYERFIEKLKIYFKRHNRPFPPYLFGVESMFGRPENNYMSRGNPHLHVCFFNCKYVAPVGTIEKYWGQGFVKINSTAKNEKIRYPIHYITKYITSTFTNNSPDNCLIQSLVWLFNKHSFDHSAGLISPLYPKGTGEW</sequence>
<organism evidence="2">
    <name type="scientific">marine sediment metagenome</name>
    <dbReference type="NCBI Taxonomy" id="412755"/>
    <lineage>
        <taxon>unclassified sequences</taxon>
        <taxon>metagenomes</taxon>
        <taxon>ecological metagenomes</taxon>
    </lineage>
</organism>
<dbReference type="EMBL" id="BARU01045320">
    <property type="protein sequence ID" value="GAH92160.1"/>
    <property type="molecule type" value="Genomic_DNA"/>
</dbReference>
<dbReference type="InterPro" id="IPR056906">
    <property type="entry name" value="ORF2/G2P_dom"/>
</dbReference>
<dbReference type="Pfam" id="PF23343">
    <property type="entry name" value="REP_ORF2-G2P"/>
    <property type="match status" value="1"/>
</dbReference>
<evidence type="ECO:0000259" key="1">
    <source>
        <dbReference type="Pfam" id="PF23343"/>
    </source>
</evidence>
<evidence type="ECO:0000313" key="2">
    <source>
        <dbReference type="EMBL" id="GAH92160.1"/>
    </source>
</evidence>
<protein>
    <recommendedName>
        <fullName evidence="1">Replication-associated protein ORF2/G2P domain-containing protein</fullName>
    </recommendedName>
</protein>